<protein>
    <submittedName>
        <fullName evidence="1">Uncharacterized protein</fullName>
    </submittedName>
</protein>
<gene>
    <name evidence="1" type="ORF">PoB_002255500</name>
</gene>
<reference evidence="1 2" key="1">
    <citation type="journal article" date="2021" name="Elife">
        <title>Chloroplast acquisition without the gene transfer in kleptoplastic sea slugs, Plakobranchus ocellatus.</title>
        <authorList>
            <person name="Maeda T."/>
            <person name="Takahashi S."/>
            <person name="Yoshida T."/>
            <person name="Shimamura S."/>
            <person name="Takaki Y."/>
            <person name="Nagai Y."/>
            <person name="Toyoda A."/>
            <person name="Suzuki Y."/>
            <person name="Arimoto A."/>
            <person name="Ishii H."/>
            <person name="Satoh N."/>
            <person name="Nishiyama T."/>
            <person name="Hasebe M."/>
            <person name="Maruyama T."/>
            <person name="Minagawa J."/>
            <person name="Obokata J."/>
            <person name="Shigenobu S."/>
        </authorList>
    </citation>
    <scope>NUCLEOTIDE SEQUENCE [LARGE SCALE GENOMIC DNA]</scope>
</reference>
<comment type="caution">
    <text evidence="1">The sequence shown here is derived from an EMBL/GenBank/DDBJ whole genome shotgun (WGS) entry which is preliminary data.</text>
</comment>
<dbReference type="AlphaFoldDB" id="A0AAV3ZK37"/>
<dbReference type="EMBL" id="BLXT01002641">
    <property type="protein sequence ID" value="GFN96049.1"/>
    <property type="molecule type" value="Genomic_DNA"/>
</dbReference>
<proteinExistence type="predicted"/>
<evidence type="ECO:0000313" key="2">
    <source>
        <dbReference type="Proteomes" id="UP000735302"/>
    </source>
</evidence>
<dbReference type="Proteomes" id="UP000735302">
    <property type="component" value="Unassembled WGS sequence"/>
</dbReference>
<name>A0AAV3ZK37_9GAST</name>
<sequence length="72" mass="7838">MALQSTCSFKTRRLFITQVQDSATDVESFSPMPHRGVGGTVASESALIFAKTLLCGFKPRHRRPGLTEGLKA</sequence>
<keyword evidence="2" id="KW-1185">Reference proteome</keyword>
<organism evidence="1 2">
    <name type="scientific">Plakobranchus ocellatus</name>
    <dbReference type="NCBI Taxonomy" id="259542"/>
    <lineage>
        <taxon>Eukaryota</taxon>
        <taxon>Metazoa</taxon>
        <taxon>Spiralia</taxon>
        <taxon>Lophotrochozoa</taxon>
        <taxon>Mollusca</taxon>
        <taxon>Gastropoda</taxon>
        <taxon>Heterobranchia</taxon>
        <taxon>Euthyneura</taxon>
        <taxon>Panpulmonata</taxon>
        <taxon>Sacoglossa</taxon>
        <taxon>Placobranchoidea</taxon>
        <taxon>Plakobranchidae</taxon>
        <taxon>Plakobranchus</taxon>
    </lineage>
</organism>
<evidence type="ECO:0000313" key="1">
    <source>
        <dbReference type="EMBL" id="GFN96049.1"/>
    </source>
</evidence>
<accession>A0AAV3ZK37</accession>